<keyword evidence="1 3" id="KW-0808">Transferase</keyword>
<dbReference type="PROSITE" id="PS51186">
    <property type="entry name" value="GNAT"/>
    <property type="match status" value="1"/>
</dbReference>
<dbReference type="CDD" id="cd04301">
    <property type="entry name" value="NAT_SF"/>
    <property type="match status" value="1"/>
</dbReference>
<dbReference type="Gene3D" id="3.40.630.30">
    <property type="match status" value="1"/>
</dbReference>
<keyword evidence="4" id="KW-1185">Reference proteome</keyword>
<dbReference type="SUPFAM" id="SSF55729">
    <property type="entry name" value="Acyl-CoA N-acyltransferases (Nat)"/>
    <property type="match status" value="1"/>
</dbReference>
<dbReference type="Proteomes" id="UP000315215">
    <property type="component" value="Chromosome"/>
</dbReference>
<organism evidence="3 4">
    <name type="scientific">Radiobacillus deserti</name>
    <dbReference type="NCBI Taxonomy" id="2594883"/>
    <lineage>
        <taxon>Bacteria</taxon>
        <taxon>Bacillati</taxon>
        <taxon>Bacillota</taxon>
        <taxon>Bacilli</taxon>
        <taxon>Bacillales</taxon>
        <taxon>Bacillaceae</taxon>
        <taxon>Radiobacillus</taxon>
    </lineage>
</organism>
<sequence>MIIREAYIDELAFIRKQRVAAYAEHANSVNKDHWLVLKRAVSSEADMTSGAKILVAVINEKIVGSVVLYPPHSDAYEGEVEALDYPEIRMLAVATEARGKGIASSLIKECIARAKENGHAYIGLHTGSFMTGAMRLYESFGFERLPQYDFEPANDGIIVRAYRLNLNR</sequence>
<dbReference type="KEGG" id="aqt:FN924_05770"/>
<evidence type="ECO:0000313" key="3">
    <source>
        <dbReference type="EMBL" id="QDP39726.1"/>
    </source>
</evidence>
<protein>
    <submittedName>
        <fullName evidence="3">GNAT family N-acetyltransferase</fullName>
    </submittedName>
</protein>
<dbReference type="RefSeq" id="WP_143892589.1">
    <property type="nucleotide sequence ID" value="NZ_CP041666.1"/>
</dbReference>
<evidence type="ECO:0000259" key="2">
    <source>
        <dbReference type="PROSITE" id="PS51186"/>
    </source>
</evidence>
<dbReference type="GO" id="GO:0008080">
    <property type="term" value="F:N-acetyltransferase activity"/>
    <property type="evidence" value="ECO:0007669"/>
    <property type="project" value="InterPro"/>
</dbReference>
<proteinExistence type="predicted"/>
<dbReference type="PANTHER" id="PTHR13947">
    <property type="entry name" value="GNAT FAMILY N-ACETYLTRANSFERASE"/>
    <property type="match status" value="1"/>
</dbReference>
<dbReference type="InterPro" id="IPR016181">
    <property type="entry name" value="Acyl_CoA_acyltransferase"/>
</dbReference>
<dbReference type="Pfam" id="PF00583">
    <property type="entry name" value="Acetyltransf_1"/>
    <property type="match status" value="1"/>
</dbReference>
<dbReference type="EMBL" id="CP041666">
    <property type="protein sequence ID" value="QDP39726.1"/>
    <property type="molecule type" value="Genomic_DNA"/>
</dbReference>
<accession>A0A516KEI6</accession>
<dbReference type="InterPro" id="IPR000182">
    <property type="entry name" value="GNAT_dom"/>
</dbReference>
<reference evidence="3 4" key="1">
    <citation type="submission" date="2019-07" db="EMBL/GenBank/DDBJ databases">
        <authorList>
            <person name="Li J."/>
        </authorList>
    </citation>
    <scope>NUCLEOTIDE SEQUENCE [LARGE SCALE GENOMIC DNA]</scope>
    <source>
        <strain evidence="3 4">TKL69</strain>
    </source>
</reference>
<evidence type="ECO:0000256" key="1">
    <source>
        <dbReference type="ARBA" id="ARBA00022679"/>
    </source>
</evidence>
<gene>
    <name evidence="3" type="ORF">FN924_05770</name>
</gene>
<dbReference type="PANTHER" id="PTHR13947:SF37">
    <property type="entry name" value="LD18367P"/>
    <property type="match status" value="1"/>
</dbReference>
<name>A0A516KEI6_9BACI</name>
<dbReference type="AlphaFoldDB" id="A0A516KEI6"/>
<dbReference type="InterPro" id="IPR050769">
    <property type="entry name" value="NAT_camello-type"/>
</dbReference>
<feature type="domain" description="N-acetyltransferase" evidence="2">
    <location>
        <begin position="1"/>
        <end position="168"/>
    </location>
</feature>
<dbReference type="OrthoDB" id="9803233at2"/>
<evidence type="ECO:0000313" key="4">
    <source>
        <dbReference type="Proteomes" id="UP000315215"/>
    </source>
</evidence>